<organism evidence="3 4">
    <name type="scientific">Agaricus bisporus var. burnettii</name>
    <dbReference type="NCBI Taxonomy" id="192524"/>
    <lineage>
        <taxon>Eukaryota</taxon>
        <taxon>Fungi</taxon>
        <taxon>Dikarya</taxon>
        <taxon>Basidiomycota</taxon>
        <taxon>Agaricomycotina</taxon>
        <taxon>Agaricomycetes</taxon>
        <taxon>Agaricomycetidae</taxon>
        <taxon>Agaricales</taxon>
        <taxon>Agaricineae</taxon>
        <taxon>Agaricaceae</taxon>
        <taxon>Agaricus</taxon>
    </lineage>
</organism>
<evidence type="ECO:0000259" key="2">
    <source>
        <dbReference type="Pfam" id="PF20151"/>
    </source>
</evidence>
<name>A0A8H7KKK5_AGABI</name>
<feature type="transmembrane region" description="Helical" evidence="1">
    <location>
        <begin position="157"/>
        <end position="181"/>
    </location>
</feature>
<accession>A0A8H7KKK5</accession>
<reference evidence="3 4" key="1">
    <citation type="journal article" name="Sci. Rep.">
        <title>Telomere-to-telomere assembled and centromere annotated genomes of the two main subspecies of the button mushroom Agaricus bisporus reveal especially polymorphic chromosome ends.</title>
        <authorList>
            <person name="Sonnenberg A.S.M."/>
            <person name="Sedaghat-Telgerd N."/>
            <person name="Lavrijssen B."/>
            <person name="Ohm R.A."/>
            <person name="Hendrickx P.M."/>
            <person name="Scholtmeijer K."/>
            <person name="Baars J.J.P."/>
            <person name="van Peer A."/>
        </authorList>
    </citation>
    <scope>NUCLEOTIDE SEQUENCE [LARGE SCALE GENOMIC DNA]</scope>
    <source>
        <strain evidence="3 4">H119_p4</strain>
    </source>
</reference>
<feature type="transmembrane region" description="Helical" evidence="1">
    <location>
        <begin position="201"/>
        <end position="219"/>
    </location>
</feature>
<dbReference type="EMBL" id="JABXXO010000003">
    <property type="protein sequence ID" value="KAF7783315.1"/>
    <property type="molecule type" value="Genomic_DNA"/>
</dbReference>
<proteinExistence type="predicted"/>
<evidence type="ECO:0000256" key="1">
    <source>
        <dbReference type="SAM" id="Phobius"/>
    </source>
</evidence>
<feature type="transmembrane region" description="Helical" evidence="1">
    <location>
        <begin position="131"/>
        <end position="150"/>
    </location>
</feature>
<dbReference type="Pfam" id="PF20151">
    <property type="entry name" value="DUF6533"/>
    <property type="match status" value="1"/>
</dbReference>
<comment type="caution">
    <text evidence="3">The sequence shown here is derived from an EMBL/GenBank/DDBJ whole genome shotgun (WGS) entry which is preliminary data.</text>
</comment>
<protein>
    <recommendedName>
        <fullName evidence="2">DUF6533 domain-containing protein</fullName>
    </recommendedName>
</protein>
<feature type="transmembrane region" description="Helical" evidence="1">
    <location>
        <begin position="250"/>
        <end position="270"/>
    </location>
</feature>
<evidence type="ECO:0000313" key="3">
    <source>
        <dbReference type="EMBL" id="KAF7783315.1"/>
    </source>
</evidence>
<feature type="domain" description="DUF6533" evidence="2">
    <location>
        <begin position="39"/>
        <end position="84"/>
    </location>
</feature>
<dbReference type="Proteomes" id="UP000629468">
    <property type="component" value="Unassembled WGS sequence"/>
</dbReference>
<gene>
    <name evidence="3" type="ORF">Agabi119p4_2691</name>
</gene>
<dbReference type="InterPro" id="IPR045340">
    <property type="entry name" value="DUF6533"/>
</dbReference>
<feature type="transmembrane region" description="Helical" evidence="1">
    <location>
        <begin position="70"/>
        <end position="90"/>
    </location>
</feature>
<keyword evidence="1" id="KW-1133">Transmembrane helix</keyword>
<evidence type="ECO:0000313" key="4">
    <source>
        <dbReference type="Proteomes" id="UP000629468"/>
    </source>
</evidence>
<keyword evidence="1" id="KW-0812">Transmembrane</keyword>
<keyword evidence="1" id="KW-0472">Membrane</keyword>
<dbReference type="AlphaFoldDB" id="A0A8H7KKK5"/>
<sequence>MNASIQQTTTITEYTGVSFSSFSHMDLSSAALHLLAGKYFQIAAFVMLAYDHLITLGQEVETIWMRPISVASMLFLFNRYATLMQFIIIVHSMTLVGKARFVKLASFRTQYSSLTFFQACTKFVRFEGTCTVALVAIGQLIMILRVVAVYQGSQKVFTFLLFLWTGQIIISAVGLRTGFVVPLPPGLVGCILTGSGTLFPSVWIVPLVTDSFIFLLTIYRTGHNIGHFFTSFASGGITDRAVTLLLRDGVVYYFLILIANLMNALLYFLAEPDIKPIGASFSQLLTSTVLSRLVLNLRSLSSRNQGHTTGGTMLQFDNQRYEPNRLDTTPPKQLEILWTRTLNDFTEDGSSCTFEVENVALEVLSKPEGVTHHANDDDGHPCHEV</sequence>